<evidence type="ECO:0000256" key="9">
    <source>
        <dbReference type="ARBA" id="ARBA00023098"/>
    </source>
</evidence>
<organism evidence="12">
    <name type="scientific">Brassica napus</name>
    <name type="common">Rape</name>
    <dbReference type="NCBI Taxonomy" id="3708"/>
    <lineage>
        <taxon>Eukaryota</taxon>
        <taxon>Viridiplantae</taxon>
        <taxon>Streptophyta</taxon>
        <taxon>Embryophyta</taxon>
        <taxon>Tracheophyta</taxon>
        <taxon>Spermatophyta</taxon>
        <taxon>Magnoliopsida</taxon>
        <taxon>eudicotyledons</taxon>
        <taxon>Gunneridae</taxon>
        <taxon>Pentapetalae</taxon>
        <taxon>rosids</taxon>
        <taxon>malvids</taxon>
        <taxon>Brassicales</taxon>
        <taxon>Brassicaceae</taxon>
        <taxon>Brassiceae</taxon>
        <taxon>Brassica</taxon>
    </lineage>
</organism>
<evidence type="ECO:0000256" key="8">
    <source>
        <dbReference type="ARBA" id="ARBA00023002"/>
    </source>
</evidence>
<comment type="pathway">
    <text evidence="2">Lipid metabolism; polyunsaturated fatty acid biosynthesis.</text>
</comment>
<dbReference type="SMR" id="A0A816S8K1"/>
<dbReference type="PANTHER" id="PTHR11351">
    <property type="entry name" value="ACYL-COA DESATURASE"/>
    <property type="match status" value="1"/>
</dbReference>
<keyword evidence="9" id="KW-0443">Lipid metabolism</keyword>
<dbReference type="AlphaFoldDB" id="A0A816S8K1"/>
<dbReference type="EMBL" id="HG994365">
    <property type="protein sequence ID" value="CAF2078563.1"/>
    <property type="molecule type" value="Genomic_DNA"/>
</dbReference>
<accession>A0A816S8K1</accession>
<sequence>MWLVKSACHVWGRQAWNTGDLWVPALAFGEGWHNNHHAFEFSEKHGLEWLQLDMNWYVVSFLQAIGLATDVKLHSETHKQRMALNSE</sequence>
<dbReference type="GO" id="GO:0006636">
    <property type="term" value="P:unsaturated fatty acid biosynthetic process"/>
    <property type="evidence" value="ECO:0007669"/>
    <property type="project" value="UniProtKB-UniPathway"/>
</dbReference>
<evidence type="ECO:0000256" key="2">
    <source>
        <dbReference type="ARBA" id="ARBA00005105"/>
    </source>
</evidence>
<comment type="subcellular location">
    <subcellularLocation>
        <location evidence="1">Membrane</location>
        <topology evidence="1">Multi-pass membrane protein</topology>
    </subcellularLocation>
</comment>
<dbReference type="GO" id="GO:0016020">
    <property type="term" value="C:membrane"/>
    <property type="evidence" value="ECO:0007669"/>
    <property type="project" value="UniProtKB-SubCell"/>
</dbReference>
<keyword evidence="6" id="KW-0276">Fatty acid metabolism</keyword>
<keyword evidence="7" id="KW-1133">Transmembrane helix</keyword>
<evidence type="ECO:0000256" key="5">
    <source>
        <dbReference type="ARBA" id="ARBA00022692"/>
    </source>
</evidence>
<dbReference type="InterPro" id="IPR015876">
    <property type="entry name" value="Acyl-CoA_DS"/>
</dbReference>
<evidence type="ECO:0000256" key="10">
    <source>
        <dbReference type="ARBA" id="ARBA00023136"/>
    </source>
</evidence>
<evidence type="ECO:0000256" key="7">
    <source>
        <dbReference type="ARBA" id="ARBA00022989"/>
    </source>
</evidence>
<comment type="similarity">
    <text evidence="3">Belongs to the fatty acid desaturase type 1 family.</text>
</comment>
<evidence type="ECO:0000256" key="1">
    <source>
        <dbReference type="ARBA" id="ARBA00004141"/>
    </source>
</evidence>
<keyword evidence="8" id="KW-0560">Oxidoreductase</keyword>
<keyword evidence="4" id="KW-0444">Lipid biosynthesis</keyword>
<gene>
    <name evidence="12" type="ORF">DARMORV10_C01P48510.1</name>
</gene>
<keyword evidence="11" id="KW-0275">Fatty acid biosynthesis</keyword>
<evidence type="ECO:0000256" key="4">
    <source>
        <dbReference type="ARBA" id="ARBA00022516"/>
    </source>
</evidence>
<evidence type="ECO:0000256" key="3">
    <source>
        <dbReference type="ARBA" id="ARBA00009295"/>
    </source>
</evidence>
<keyword evidence="5" id="KW-0812">Transmembrane</keyword>
<reference evidence="12" key="1">
    <citation type="submission" date="2021-01" db="EMBL/GenBank/DDBJ databases">
        <authorList>
            <consortium name="Genoscope - CEA"/>
            <person name="William W."/>
        </authorList>
    </citation>
    <scope>NUCLEOTIDE SEQUENCE</scope>
</reference>
<dbReference type="GO" id="GO:0016717">
    <property type="term" value="F:oxidoreductase activity, acting on paired donors, with oxidation of a pair of donors resulting in the reduction of molecular oxygen to two molecules of water"/>
    <property type="evidence" value="ECO:0007669"/>
    <property type="project" value="InterPro"/>
</dbReference>
<dbReference type="PANTHER" id="PTHR11351:SF31">
    <property type="entry name" value="DESATURASE 1, ISOFORM A-RELATED"/>
    <property type="match status" value="1"/>
</dbReference>
<evidence type="ECO:0000256" key="6">
    <source>
        <dbReference type="ARBA" id="ARBA00022832"/>
    </source>
</evidence>
<dbReference type="Proteomes" id="UP001295469">
    <property type="component" value="Chromosome C01"/>
</dbReference>
<keyword evidence="10" id="KW-0472">Membrane</keyword>
<dbReference type="UniPathway" id="UPA00658"/>
<evidence type="ECO:0000313" key="12">
    <source>
        <dbReference type="EMBL" id="CAF2078563.1"/>
    </source>
</evidence>
<proteinExistence type="inferred from homology"/>
<evidence type="ECO:0000256" key="11">
    <source>
        <dbReference type="ARBA" id="ARBA00023160"/>
    </source>
</evidence>
<protein>
    <submittedName>
        <fullName evidence="12">(rape) hypothetical protein</fullName>
    </submittedName>
</protein>
<name>A0A816S8K1_BRANA</name>